<dbReference type="InParanoid" id="A0A1V8TIX0"/>
<keyword evidence="3" id="KW-1185">Reference proteome</keyword>
<organism evidence="2 3">
    <name type="scientific">Cryoendolithus antarcticus</name>
    <dbReference type="NCBI Taxonomy" id="1507870"/>
    <lineage>
        <taxon>Eukaryota</taxon>
        <taxon>Fungi</taxon>
        <taxon>Dikarya</taxon>
        <taxon>Ascomycota</taxon>
        <taxon>Pezizomycotina</taxon>
        <taxon>Dothideomycetes</taxon>
        <taxon>Dothideomycetidae</taxon>
        <taxon>Cladosporiales</taxon>
        <taxon>Cladosporiaceae</taxon>
        <taxon>Cryoendolithus</taxon>
    </lineage>
</organism>
<feature type="region of interest" description="Disordered" evidence="1">
    <location>
        <begin position="51"/>
        <end position="158"/>
    </location>
</feature>
<gene>
    <name evidence="2" type="ORF">B0A48_05575</name>
</gene>
<proteinExistence type="predicted"/>
<dbReference type="EMBL" id="NAJO01000007">
    <property type="protein sequence ID" value="OQO11319.1"/>
    <property type="molecule type" value="Genomic_DNA"/>
</dbReference>
<dbReference type="Proteomes" id="UP000192596">
    <property type="component" value="Unassembled WGS sequence"/>
</dbReference>
<sequence>MASTAKGWTEAEKLGLLFQIIARSGTIPWPELELPAGRTVKACQVMIDKEKKKVKDTMAERAQKNGDDGEQGDGVKSKRKATTDENGGKAKRGRKAKQADEGGDGDGEETTTLKLKKGRSKKAVTPKVEPQSDDDTGALEAAEEAKAEAEAEDEGAED</sequence>
<name>A0A1V8TIX0_9PEZI</name>
<feature type="compositionally biased region" description="Basic and acidic residues" evidence="1">
    <location>
        <begin position="51"/>
        <end position="88"/>
    </location>
</feature>
<evidence type="ECO:0008006" key="4">
    <source>
        <dbReference type="Google" id="ProtNLM"/>
    </source>
</evidence>
<evidence type="ECO:0000256" key="1">
    <source>
        <dbReference type="SAM" id="MobiDB-lite"/>
    </source>
</evidence>
<dbReference type="AlphaFoldDB" id="A0A1V8TIX0"/>
<reference evidence="3" key="1">
    <citation type="submission" date="2017-03" db="EMBL/GenBank/DDBJ databases">
        <title>Genomes of endolithic fungi from Antarctica.</title>
        <authorList>
            <person name="Coleine C."/>
            <person name="Masonjones S."/>
            <person name="Stajich J.E."/>
        </authorList>
    </citation>
    <scope>NUCLEOTIDE SEQUENCE [LARGE SCALE GENOMIC DNA]</scope>
    <source>
        <strain evidence="3">CCFEE 5527</strain>
    </source>
</reference>
<feature type="compositionally biased region" description="Basic residues" evidence="1">
    <location>
        <begin position="114"/>
        <end position="124"/>
    </location>
</feature>
<protein>
    <recommendedName>
        <fullName evidence="4">Myb-like domain-containing protein</fullName>
    </recommendedName>
</protein>
<dbReference type="OrthoDB" id="5371646at2759"/>
<comment type="caution">
    <text evidence="2">The sequence shown here is derived from an EMBL/GenBank/DDBJ whole genome shotgun (WGS) entry which is preliminary data.</text>
</comment>
<evidence type="ECO:0000313" key="2">
    <source>
        <dbReference type="EMBL" id="OQO11319.1"/>
    </source>
</evidence>
<accession>A0A1V8TIX0</accession>
<evidence type="ECO:0000313" key="3">
    <source>
        <dbReference type="Proteomes" id="UP000192596"/>
    </source>
</evidence>